<keyword evidence="7" id="KW-1185">Reference proteome</keyword>
<dbReference type="Pfam" id="PF13399">
    <property type="entry name" value="LytR_C"/>
    <property type="match status" value="1"/>
</dbReference>
<dbReference type="PANTHER" id="PTHR33392">
    <property type="entry name" value="POLYISOPRENYL-TEICHOIC ACID--PEPTIDOGLYCAN TEICHOIC ACID TRANSFERASE TAGU"/>
    <property type="match status" value="1"/>
</dbReference>
<reference evidence="6 7" key="1">
    <citation type="journal article" date="2019" name="Int. J. Syst. Evol. Microbiol.">
        <title>The Global Catalogue of Microorganisms (GCM) 10K type strain sequencing project: providing services to taxonomists for standard genome sequencing and annotation.</title>
        <authorList>
            <consortium name="The Broad Institute Genomics Platform"/>
            <consortium name="The Broad Institute Genome Sequencing Center for Infectious Disease"/>
            <person name="Wu L."/>
            <person name="Ma J."/>
        </authorList>
    </citation>
    <scope>NUCLEOTIDE SEQUENCE [LARGE SCALE GENOMIC DNA]</scope>
    <source>
        <strain evidence="6 7">JCM 14917</strain>
    </source>
</reference>
<evidence type="ECO:0000259" key="4">
    <source>
        <dbReference type="Pfam" id="PF03816"/>
    </source>
</evidence>
<dbReference type="PANTHER" id="PTHR33392:SF6">
    <property type="entry name" value="POLYISOPRENYL-TEICHOIC ACID--PEPTIDOGLYCAN TEICHOIC ACID TRANSFERASE TAGU"/>
    <property type="match status" value="1"/>
</dbReference>
<dbReference type="Gene3D" id="3.40.630.190">
    <property type="entry name" value="LCP protein"/>
    <property type="match status" value="1"/>
</dbReference>
<comment type="similarity">
    <text evidence="1">Belongs to the LytR/CpsA/Psr (LCP) family.</text>
</comment>
<dbReference type="Proteomes" id="UP001500974">
    <property type="component" value="Unassembled WGS sequence"/>
</dbReference>
<dbReference type="InterPro" id="IPR027381">
    <property type="entry name" value="LytR/CpsA/Psr_C"/>
</dbReference>
<feature type="compositionally biased region" description="Low complexity" evidence="2">
    <location>
        <begin position="360"/>
        <end position="374"/>
    </location>
</feature>
<feature type="compositionally biased region" description="Pro residues" evidence="2">
    <location>
        <begin position="375"/>
        <end position="385"/>
    </location>
</feature>
<evidence type="ECO:0000313" key="7">
    <source>
        <dbReference type="Proteomes" id="UP001500974"/>
    </source>
</evidence>
<keyword evidence="3" id="KW-0472">Membrane</keyword>
<name>A0ABN3AX49_9MICC</name>
<evidence type="ECO:0000313" key="6">
    <source>
        <dbReference type="EMBL" id="GAA2175932.1"/>
    </source>
</evidence>
<dbReference type="InterPro" id="IPR004474">
    <property type="entry name" value="LytR_CpsA_psr"/>
</dbReference>
<feature type="domain" description="LytR/CpsA/Psr regulator C-terminal" evidence="5">
    <location>
        <begin position="398"/>
        <end position="481"/>
    </location>
</feature>
<evidence type="ECO:0000256" key="1">
    <source>
        <dbReference type="ARBA" id="ARBA00006068"/>
    </source>
</evidence>
<dbReference type="RefSeq" id="WP_277357098.1">
    <property type="nucleotide sequence ID" value="NZ_BAAAON010000002.1"/>
</dbReference>
<evidence type="ECO:0000256" key="3">
    <source>
        <dbReference type="SAM" id="Phobius"/>
    </source>
</evidence>
<keyword evidence="3" id="KW-1133">Transmembrane helix</keyword>
<evidence type="ECO:0000256" key="2">
    <source>
        <dbReference type="SAM" id="MobiDB-lite"/>
    </source>
</evidence>
<protein>
    <submittedName>
        <fullName evidence="6">LCP family protein</fullName>
    </submittedName>
</protein>
<organism evidence="6 7">
    <name type="scientific">Arthrobacter parietis</name>
    <dbReference type="NCBI Taxonomy" id="271434"/>
    <lineage>
        <taxon>Bacteria</taxon>
        <taxon>Bacillati</taxon>
        <taxon>Actinomycetota</taxon>
        <taxon>Actinomycetes</taxon>
        <taxon>Micrococcales</taxon>
        <taxon>Micrococcaceae</taxon>
        <taxon>Arthrobacter</taxon>
    </lineage>
</organism>
<proteinExistence type="inferred from homology"/>
<feature type="region of interest" description="Disordered" evidence="2">
    <location>
        <begin position="1"/>
        <end position="22"/>
    </location>
</feature>
<sequence length="508" mass="52983">MSESGGERNGSPDGIRLGTGGRHLGKGRPRVLQIVAISLVAVLVGAIAFVALSVVRLQGNVATEPLNLSTDGESQLPVDLSRDPVQILIIGSDTRAGQGADSEPEDVEGQADVMMLMTMSADRSNVTMVSFPRDLLVPLPACENPETGATSQPMALGQLNSSLANGGPGCTVAAINEITGLQIDHFMMADFNAVTELSKAVGGVEVCVNQAVDDEFSGLKLPAGTSEVEGEQALAFLRTRHSFGTGGDEGRIRAQQAFLASLARKIKEEGTLSNIPRLYSIAEAVTQNLTVDDGLAEIPELLKLAGRLQEVDLGNVAFVTVPVVPYELDPNRLVLDEDKADDLFAALRADRDITKPVQEPSPSASASPETDPSGTPEPTPEPEPTPTVEELGFDPALVPLTVLNASGESDRGQELQEVLLAEGYVQATVADADDRPATQLFVGPGYEGIAPVIAELFGLADVQVIPSATTVGLELSVGSDFTEGETIEAQGVAGDLSGQTAAQVTCQS</sequence>
<accession>A0ABN3AX49</accession>
<feature type="region of interest" description="Disordered" evidence="2">
    <location>
        <begin position="351"/>
        <end position="391"/>
    </location>
</feature>
<gene>
    <name evidence="6" type="ORF">GCM10009784_20340</name>
</gene>
<dbReference type="Pfam" id="PF03816">
    <property type="entry name" value="LytR_cpsA_psr"/>
    <property type="match status" value="1"/>
</dbReference>
<comment type="caution">
    <text evidence="6">The sequence shown here is derived from an EMBL/GenBank/DDBJ whole genome shotgun (WGS) entry which is preliminary data.</text>
</comment>
<keyword evidence="3" id="KW-0812">Transmembrane</keyword>
<feature type="domain" description="Cell envelope-related transcriptional attenuator" evidence="4">
    <location>
        <begin position="111"/>
        <end position="267"/>
    </location>
</feature>
<feature type="transmembrane region" description="Helical" evidence="3">
    <location>
        <begin position="31"/>
        <end position="55"/>
    </location>
</feature>
<dbReference type="NCBIfam" id="TIGR00350">
    <property type="entry name" value="lytR_cpsA_psr"/>
    <property type="match status" value="1"/>
</dbReference>
<dbReference type="EMBL" id="BAAAON010000002">
    <property type="protein sequence ID" value="GAA2175932.1"/>
    <property type="molecule type" value="Genomic_DNA"/>
</dbReference>
<evidence type="ECO:0000259" key="5">
    <source>
        <dbReference type="Pfam" id="PF13399"/>
    </source>
</evidence>
<dbReference type="InterPro" id="IPR050922">
    <property type="entry name" value="LytR/CpsA/Psr_CW_biosynth"/>
</dbReference>